<dbReference type="Pfam" id="PF01522">
    <property type="entry name" value="Polysacc_deac_1"/>
    <property type="match status" value="2"/>
</dbReference>
<evidence type="ECO:0000256" key="1">
    <source>
        <dbReference type="ARBA" id="ARBA00022729"/>
    </source>
</evidence>
<keyword evidence="1" id="KW-0732">Signal</keyword>
<dbReference type="Proteomes" id="UP001143391">
    <property type="component" value="Unassembled WGS sequence"/>
</dbReference>
<dbReference type="EMBL" id="JANCMW010000013">
    <property type="protein sequence ID" value="MDF0752171.1"/>
    <property type="molecule type" value="Genomic_DNA"/>
</dbReference>
<evidence type="ECO:0000259" key="2">
    <source>
        <dbReference type="PROSITE" id="PS51677"/>
    </source>
</evidence>
<name>A0ABT5YF50_9GAMM</name>
<feature type="domain" description="NodB homology" evidence="2">
    <location>
        <begin position="42"/>
        <end position="302"/>
    </location>
</feature>
<evidence type="ECO:0000313" key="4">
    <source>
        <dbReference type="Proteomes" id="UP001143391"/>
    </source>
</evidence>
<dbReference type="PANTHER" id="PTHR34216">
    <property type="match status" value="1"/>
</dbReference>
<sequence>MKGWTSPGFFEQQVRHIQERYNPYSLVGLMKYHSEHGRMPSHAVVITVDDGYRDFYEHAFPILQRHGVPATLFATTGFIERRLWLWPDKVTWMLEQLPHIGQEFTLGSITIKAGDINDARRRDIWEKWIDHCLSLPDKDKHEFILSLASKLSLEFPSEIPKAFEPLSWDELKEMQDAGIEVGGHTVTHPSLGRVTKNEARDEIFGCRDVLNQNLGQQERTFCYPNGQPSDFQDFLPDMVREAGFLGAVTAFPDALGINNRYLMRRHVSGDDMFQFYKAVSGVELLGHRARREYRLQPDASAA</sequence>
<reference evidence="3" key="1">
    <citation type="submission" date="2022-07" db="EMBL/GenBank/DDBJ databases">
        <title>Marinobacter iranensis a new bacterium isolate from a hipersaline lake in Iran.</title>
        <authorList>
            <person name="Mohammad A.M.A."/>
            <person name="Cristina S.-P."/>
            <person name="Antonio V."/>
        </authorList>
    </citation>
    <scope>NUCLEOTIDE SEQUENCE</scope>
    <source>
        <strain evidence="3">71-i</strain>
    </source>
</reference>
<dbReference type="PROSITE" id="PS51677">
    <property type="entry name" value="NODB"/>
    <property type="match status" value="1"/>
</dbReference>
<dbReference type="PANTHER" id="PTHR34216:SF7">
    <property type="entry name" value="POLY-BETA-1,6-N-ACETYL-D-GLUCOSAMINE N-DEACETYLASE"/>
    <property type="match status" value="1"/>
</dbReference>
<comment type="caution">
    <text evidence="3">The sequence shown here is derived from an EMBL/GenBank/DDBJ whole genome shotgun (WGS) entry which is preliminary data.</text>
</comment>
<dbReference type="InterPro" id="IPR002509">
    <property type="entry name" value="NODB_dom"/>
</dbReference>
<dbReference type="InterPro" id="IPR051398">
    <property type="entry name" value="Polysacch_Deacetylase"/>
</dbReference>
<dbReference type="InterPro" id="IPR011330">
    <property type="entry name" value="Glyco_hydro/deAcase_b/a-brl"/>
</dbReference>
<keyword evidence="4" id="KW-1185">Reference proteome</keyword>
<accession>A0ABT5YF50</accession>
<protein>
    <submittedName>
        <fullName evidence="3">Polysaccharide deacetylase family protein</fullName>
    </submittedName>
</protein>
<gene>
    <name evidence="3" type="ORF">NLU14_18230</name>
</gene>
<organism evidence="3 4">
    <name type="scientific">Marinobacter iranensis</name>
    <dbReference type="NCBI Taxonomy" id="2962607"/>
    <lineage>
        <taxon>Bacteria</taxon>
        <taxon>Pseudomonadati</taxon>
        <taxon>Pseudomonadota</taxon>
        <taxon>Gammaproteobacteria</taxon>
        <taxon>Pseudomonadales</taxon>
        <taxon>Marinobacteraceae</taxon>
        <taxon>Marinobacter</taxon>
    </lineage>
</organism>
<dbReference type="Gene3D" id="3.20.20.370">
    <property type="entry name" value="Glycoside hydrolase/deacetylase"/>
    <property type="match status" value="1"/>
</dbReference>
<dbReference type="SUPFAM" id="SSF88713">
    <property type="entry name" value="Glycoside hydrolase/deacetylase"/>
    <property type="match status" value="1"/>
</dbReference>
<proteinExistence type="predicted"/>
<evidence type="ECO:0000313" key="3">
    <source>
        <dbReference type="EMBL" id="MDF0752171.1"/>
    </source>
</evidence>
<dbReference type="RefSeq" id="WP_275709236.1">
    <property type="nucleotide sequence ID" value="NZ_JANCMW010000013.1"/>
</dbReference>
<dbReference type="CDD" id="cd10918">
    <property type="entry name" value="CE4_NodB_like_5s_6s"/>
    <property type="match status" value="1"/>
</dbReference>